<dbReference type="GO" id="GO:0005737">
    <property type="term" value="C:cytoplasm"/>
    <property type="evidence" value="ECO:0007669"/>
    <property type="project" value="TreeGrafter"/>
</dbReference>
<dbReference type="InterPro" id="IPR051230">
    <property type="entry name" value="APP-Binding"/>
</dbReference>
<comment type="caution">
    <text evidence="3">The sequence shown here is derived from an EMBL/GenBank/DDBJ whole genome shotgun (WGS) entry which is preliminary data.</text>
</comment>
<keyword evidence="4" id="KW-1185">Reference proteome</keyword>
<dbReference type="PANTHER" id="PTHR12345:SF3">
    <property type="entry name" value="PDZ DOMAIN-CONTAINING PROTEIN"/>
    <property type="match status" value="1"/>
</dbReference>
<dbReference type="InterPro" id="IPR036034">
    <property type="entry name" value="PDZ_sf"/>
</dbReference>
<keyword evidence="1" id="KW-0677">Repeat</keyword>
<dbReference type="Gene3D" id="2.30.42.10">
    <property type="match status" value="2"/>
</dbReference>
<sequence>MSLYPSLEDMKVDQMGRAQVAMANEVMASQHAAAAQIQQAQYPSAPSAYPTMAPSAPVPYALTPPQLSQMYPELNDFMGLEFTQDVIAANMPEYLPNNQNAVAIPAPTSVAVPGSVSGLPAGMVAPISGNSVGLHRAAVTGGVRQITLCKDAEGKVGMRVKAINKGIFICLVKQNSPAALGGLRFGDQILQINGATVAGYSMEKVHDILKKCSTNGIELAIRDRPFERTVTLHKDSSGHIGFQFSHGEITALVKDSSAARNGLLTEHHLLEVNGQNVVGLKDKEVTAIINECGQVVTVTVMPAFVYKHMLKHMASSLVTKFMDHSIPDM</sequence>
<dbReference type="SMART" id="SM00228">
    <property type="entry name" value="PDZ"/>
    <property type="match status" value="2"/>
</dbReference>
<dbReference type="Pfam" id="PF00595">
    <property type="entry name" value="PDZ"/>
    <property type="match status" value="2"/>
</dbReference>
<gene>
    <name evidence="3" type="ORF">MNOR_LOCUS27292</name>
</gene>
<dbReference type="SUPFAM" id="SSF50156">
    <property type="entry name" value="PDZ domain-like"/>
    <property type="match status" value="2"/>
</dbReference>
<organism evidence="3 4">
    <name type="scientific">Meganyctiphanes norvegica</name>
    <name type="common">Northern krill</name>
    <name type="synonym">Thysanopoda norvegica</name>
    <dbReference type="NCBI Taxonomy" id="48144"/>
    <lineage>
        <taxon>Eukaryota</taxon>
        <taxon>Metazoa</taxon>
        <taxon>Ecdysozoa</taxon>
        <taxon>Arthropoda</taxon>
        <taxon>Crustacea</taxon>
        <taxon>Multicrustacea</taxon>
        <taxon>Malacostraca</taxon>
        <taxon>Eumalacostraca</taxon>
        <taxon>Eucarida</taxon>
        <taxon>Euphausiacea</taxon>
        <taxon>Euphausiidae</taxon>
        <taxon>Meganyctiphanes</taxon>
    </lineage>
</organism>
<evidence type="ECO:0000313" key="4">
    <source>
        <dbReference type="Proteomes" id="UP001497623"/>
    </source>
</evidence>
<dbReference type="CDD" id="cd06794">
    <property type="entry name" value="PDZ2_syntenin-like"/>
    <property type="match status" value="1"/>
</dbReference>
<dbReference type="FunFam" id="2.30.42.10:FF:000043">
    <property type="entry name" value="Syntenin-1 isoform X1"/>
    <property type="match status" value="1"/>
</dbReference>
<name>A0AAV2RPY7_MEGNR</name>
<evidence type="ECO:0000256" key="1">
    <source>
        <dbReference type="ARBA" id="ARBA00022737"/>
    </source>
</evidence>
<dbReference type="PANTHER" id="PTHR12345">
    <property type="entry name" value="SYNTENIN RELATED"/>
    <property type="match status" value="1"/>
</dbReference>
<accession>A0AAV2RPY7</accession>
<dbReference type="AlphaFoldDB" id="A0AAV2RPY7"/>
<reference evidence="3 4" key="1">
    <citation type="submission" date="2024-05" db="EMBL/GenBank/DDBJ databases">
        <authorList>
            <person name="Wallberg A."/>
        </authorList>
    </citation>
    <scope>NUCLEOTIDE SEQUENCE [LARGE SCALE GENOMIC DNA]</scope>
</reference>
<dbReference type="Proteomes" id="UP001497623">
    <property type="component" value="Unassembled WGS sequence"/>
</dbReference>
<dbReference type="PROSITE" id="PS50106">
    <property type="entry name" value="PDZ"/>
    <property type="match status" value="2"/>
</dbReference>
<evidence type="ECO:0000313" key="3">
    <source>
        <dbReference type="EMBL" id="CAL4133726.1"/>
    </source>
</evidence>
<feature type="domain" description="PDZ" evidence="2">
    <location>
        <begin position="145"/>
        <end position="211"/>
    </location>
</feature>
<dbReference type="GO" id="GO:0005886">
    <property type="term" value="C:plasma membrane"/>
    <property type="evidence" value="ECO:0007669"/>
    <property type="project" value="TreeGrafter"/>
</dbReference>
<dbReference type="InterPro" id="IPR001478">
    <property type="entry name" value="PDZ"/>
</dbReference>
<proteinExistence type="predicted"/>
<protein>
    <recommendedName>
        <fullName evidence="2">PDZ domain-containing protein</fullName>
    </recommendedName>
</protein>
<evidence type="ECO:0000259" key="2">
    <source>
        <dbReference type="PROSITE" id="PS50106"/>
    </source>
</evidence>
<feature type="domain" description="PDZ" evidence="2">
    <location>
        <begin position="229"/>
        <end position="304"/>
    </location>
</feature>
<dbReference type="CDD" id="cd06721">
    <property type="entry name" value="PDZ1_syntenin-like"/>
    <property type="match status" value="1"/>
</dbReference>
<dbReference type="EMBL" id="CAXKWB010028480">
    <property type="protein sequence ID" value="CAL4133726.1"/>
    <property type="molecule type" value="Genomic_DNA"/>
</dbReference>